<dbReference type="Proteomes" id="UP000274762">
    <property type="component" value="Unassembled WGS sequence"/>
</dbReference>
<name>A0A495ISL4_WILMA</name>
<dbReference type="EMBL" id="RBKV01000002">
    <property type="protein sequence ID" value="RKR79786.1"/>
    <property type="molecule type" value="Genomic_DNA"/>
</dbReference>
<dbReference type="AlphaFoldDB" id="A0A495ISL4"/>
<evidence type="ECO:0000313" key="2">
    <source>
        <dbReference type="EMBL" id="RKR79786.1"/>
    </source>
</evidence>
<comment type="caution">
    <text evidence="2">The sequence shown here is derived from an EMBL/GenBank/DDBJ whole genome shotgun (WGS) entry which is preliminary data.</text>
</comment>
<gene>
    <name evidence="2" type="ORF">DFJ75_4924</name>
</gene>
<protein>
    <submittedName>
        <fullName evidence="2">Putative membrane protein</fullName>
    </submittedName>
</protein>
<dbReference type="InterPro" id="IPR012427">
    <property type="entry name" value="DUF1622"/>
</dbReference>
<evidence type="ECO:0000313" key="3">
    <source>
        <dbReference type="Proteomes" id="UP000274762"/>
    </source>
</evidence>
<evidence type="ECO:0000256" key="1">
    <source>
        <dbReference type="SAM" id="Phobius"/>
    </source>
</evidence>
<proteinExistence type="predicted"/>
<keyword evidence="1" id="KW-0472">Membrane</keyword>
<keyword evidence="1" id="KW-0812">Transmembrane</keyword>
<dbReference type="OrthoDB" id="9812897at2"/>
<dbReference type="Pfam" id="PF07784">
    <property type="entry name" value="DUF1622"/>
    <property type="match status" value="1"/>
</dbReference>
<reference evidence="2 3" key="1">
    <citation type="submission" date="2018-10" db="EMBL/GenBank/DDBJ databases">
        <title>Sequencing the genomes of 1000 actinobacteria strains.</title>
        <authorList>
            <person name="Klenk H.-P."/>
        </authorList>
    </citation>
    <scope>NUCLEOTIDE SEQUENCE [LARGE SCALE GENOMIC DNA]</scope>
    <source>
        <strain evidence="2 3">DSM 44343</strain>
    </source>
</reference>
<dbReference type="PANTHER" id="PTHR38468:SF1">
    <property type="entry name" value="SLL0939 PROTEIN"/>
    <property type="match status" value="1"/>
</dbReference>
<organism evidence="2 3">
    <name type="scientific">Williamsia marianensis</name>
    <dbReference type="NCBI Taxonomy" id="85044"/>
    <lineage>
        <taxon>Bacteria</taxon>
        <taxon>Bacillati</taxon>
        <taxon>Actinomycetota</taxon>
        <taxon>Actinomycetes</taxon>
        <taxon>Mycobacteriales</taxon>
        <taxon>Nocardiaceae</taxon>
        <taxon>Williamsia</taxon>
    </lineage>
</organism>
<keyword evidence="1" id="KW-1133">Transmembrane helix</keyword>
<sequence length="165" mass="17341">MPARAAGAVSAANVVSFGAVPANIADSGSTSTRALEILPEESLRSAVDLLVRLVEAAGAGVIFIGAVIAVTGFVRALPRRDPDAFVPVRLTLGRFLALGLEFQLASDILRTAISPSYEEIGKLAAIAAIRTALNYFLAREVAEEQRVLNRNRAARTDIESPGDSP</sequence>
<feature type="transmembrane region" description="Helical" evidence="1">
    <location>
        <begin position="50"/>
        <end position="74"/>
    </location>
</feature>
<accession>A0A495ISL4</accession>
<dbReference type="PANTHER" id="PTHR38468">
    <property type="entry name" value="SLL0939 PROTEIN"/>
    <property type="match status" value="1"/>
</dbReference>